<evidence type="ECO:0000256" key="8">
    <source>
        <dbReference type="PROSITE-ProRule" id="PRU00042"/>
    </source>
</evidence>
<feature type="domain" description="C2H2-type" evidence="10">
    <location>
        <begin position="384"/>
        <end position="407"/>
    </location>
</feature>
<dbReference type="GO" id="GO:0008270">
    <property type="term" value="F:zinc ion binding"/>
    <property type="evidence" value="ECO:0007669"/>
    <property type="project" value="UniProtKB-KW"/>
</dbReference>
<dbReference type="FunFam" id="3.30.160.60:FF:000264">
    <property type="entry name" value="Zinc finger protein 236"/>
    <property type="match status" value="1"/>
</dbReference>
<feature type="domain" description="C2H2-type" evidence="10">
    <location>
        <begin position="327"/>
        <end position="355"/>
    </location>
</feature>
<dbReference type="InterPro" id="IPR013087">
    <property type="entry name" value="Znf_C2H2_type"/>
</dbReference>
<evidence type="ECO:0000259" key="10">
    <source>
        <dbReference type="PROSITE" id="PS50157"/>
    </source>
</evidence>
<evidence type="ECO:0000256" key="5">
    <source>
        <dbReference type="ARBA" id="ARBA00022833"/>
    </source>
</evidence>
<dbReference type="EMBL" id="KZ308490">
    <property type="protein sequence ID" value="KAG8230476.1"/>
    <property type="molecule type" value="Genomic_DNA"/>
</dbReference>
<dbReference type="GO" id="GO:0000978">
    <property type="term" value="F:RNA polymerase II cis-regulatory region sequence-specific DNA binding"/>
    <property type="evidence" value="ECO:0007669"/>
    <property type="project" value="TreeGrafter"/>
</dbReference>
<dbReference type="PANTHER" id="PTHR24388">
    <property type="entry name" value="ZINC FINGER PROTEIN"/>
    <property type="match status" value="1"/>
</dbReference>
<name>A0A8K0K8R5_LADFU</name>
<protein>
    <recommendedName>
        <fullName evidence="10">C2H2-type domain-containing protein</fullName>
    </recommendedName>
</protein>
<sequence length="770" mass="86552">MSSRQKRSSGGYGLRKKAAKKKLDDDFEYYFSKVTVPLPSATPPKQMKQPRETKFPEEVAVIAKDASPAYHREKQRTEEMLSSPRKPRGRPRKRPLEEEVMTISSPTHIYSSPPKAEEFKVKKIPKAKPVVQSEEIESEEQYAPDNIAETVVVECVQQEERQEPEKDPLGEELHRVKFENIKMEREIREDHMLVEEVVPMTVAVSDDHERDGEKENQPQVVVEESVIIQTGSDAEEMIVKLTPSNHMDDEGDMDEGEDPDLEEMIVKSSTHPRQRRKYKRPRLSHATIARLSQLNPEDKIECNECHKLLKPSSFRQHLRTHTGIKPFGCEVCEARFTRKGDVERHVRIVHHKQKPFKCCRCQRAFGDKKNLRWHLMNHDKKLFYVCEVCGFKFGKREYWENHVRFIHPVQLDVAGLVGEEGVEDDEEVVEGGRTQLAHGRIGVIIGEDEGEVDDPLGNDNEEEEQAAAVSNIRVASFSMNDGVEIEEESYEQHEADDNGKLKGVTMITSKGNQRNNQQHIVKLNVGDLASSNSHKGIIRRVVSMADLVQMTARTTGGELKGTSEYVLQDHDHNGIEAVVIRFDEDGGIIEDRQSVPRHQIVANTEEVREDEESRNGNLIHVYTSGVADLVDDAEGQHPVVIDAQDYVQEGELVSSDGKRDNLEESNVVEVRVSGEVETGEGNESKCQVVEGVVHKLDEHSLDDKGSPPKVISIVLKGDEESALLGRGPSSDANQAVQTLIEALLDAAKDDSQRPGMGESATASGDIPNKT</sequence>
<feature type="domain" description="C2H2-type" evidence="10">
    <location>
        <begin position="356"/>
        <end position="378"/>
    </location>
</feature>
<organism evidence="11 12">
    <name type="scientific">Ladona fulva</name>
    <name type="common">Scarce chaser dragonfly</name>
    <name type="synonym">Libellula fulva</name>
    <dbReference type="NCBI Taxonomy" id="123851"/>
    <lineage>
        <taxon>Eukaryota</taxon>
        <taxon>Metazoa</taxon>
        <taxon>Ecdysozoa</taxon>
        <taxon>Arthropoda</taxon>
        <taxon>Hexapoda</taxon>
        <taxon>Insecta</taxon>
        <taxon>Pterygota</taxon>
        <taxon>Palaeoptera</taxon>
        <taxon>Odonata</taxon>
        <taxon>Epiprocta</taxon>
        <taxon>Anisoptera</taxon>
        <taxon>Libelluloidea</taxon>
        <taxon>Libellulidae</taxon>
        <taxon>Ladona</taxon>
    </lineage>
</organism>
<feature type="region of interest" description="Disordered" evidence="9">
    <location>
        <begin position="126"/>
        <end position="145"/>
    </location>
</feature>
<evidence type="ECO:0000256" key="6">
    <source>
        <dbReference type="ARBA" id="ARBA00023242"/>
    </source>
</evidence>
<evidence type="ECO:0000256" key="1">
    <source>
        <dbReference type="ARBA" id="ARBA00004123"/>
    </source>
</evidence>
<keyword evidence="12" id="KW-1185">Reference proteome</keyword>
<dbReference type="SUPFAM" id="SSF57667">
    <property type="entry name" value="beta-beta-alpha zinc fingers"/>
    <property type="match status" value="2"/>
</dbReference>
<evidence type="ECO:0000256" key="3">
    <source>
        <dbReference type="ARBA" id="ARBA00022737"/>
    </source>
</evidence>
<comment type="subcellular location">
    <subcellularLocation>
        <location evidence="1">Nucleus</location>
    </subcellularLocation>
</comment>
<evidence type="ECO:0000313" key="11">
    <source>
        <dbReference type="EMBL" id="KAG8230476.1"/>
    </source>
</evidence>
<dbReference type="PROSITE" id="PS50157">
    <property type="entry name" value="ZINC_FINGER_C2H2_2"/>
    <property type="match status" value="3"/>
</dbReference>
<evidence type="ECO:0000256" key="9">
    <source>
        <dbReference type="SAM" id="MobiDB-lite"/>
    </source>
</evidence>
<evidence type="ECO:0000256" key="4">
    <source>
        <dbReference type="ARBA" id="ARBA00022771"/>
    </source>
</evidence>
<proteinExistence type="inferred from homology"/>
<accession>A0A8K0K8R5</accession>
<dbReference type="PROSITE" id="PS00028">
    <property type="entry name" value="ZINC_FINGER_C2H2_1"/>
    <property type="match status" value="3"/>
</dbReference>
<feature type="compositionally biased region" description="Basic and acidic residues" evidence="9">
    <location>
        <begin position="70"/>
        <end position="79"/>
    </location>
</feature>
<dbReference type="OrthoDB" id="4748970at2759"/>
<feature type="region of interest" description="Disordered" evidence="9">
    <location>
        <begin position="64"/>
        <end position="116"/>
    </location>
</feature>
<keyword evidence="5" id="KW-0862">Zinc</keyword>
<comment type="caution">
    <text evidence="11">The sequence shown here is derived from an EMBL/GenBank/DDBJ whole genome shotgun (WGS) entry which is preliminary data.</text>
</comment>
<evidence type="ECO:0000256" key="7">
    <source>
        <dbReference type="ARBA" id="ARBA00037948"/>
    </source>
</evidence>
<comment type="similarity">
    <text evidence="7">Belongs to the snail C2H2-type zinc-finger protein family.</text>
</comment>
<keyword evidence="6" id="KW-0539">Nucleus</keyword>
<feature type="region of interest" description="Disordered" evidence="9">
    <location>
        <begin position="746"/>
        <end position="770"/>
    </location>
</feature>
<dbReference type="Gene3D" id="3.30.160.60">
    <property type="entry name" value="Classic Zinc Finger"/>
    <property type="match status" value="2"/>
</dbReference>
<dbReference type="GO" id="GO:0000981">
    <property type="term" value="F:DNA-binding transcription factor activity, RNA polymerase II-specific"/>
    <property type="evidence" value="ECO:0007669"/>
    <property type="project" value="TreeGrafter"/>
</dbReference>
<gene>
    <name evidence="11" type="ORF">J437_LFUL013517</name>
</gene>
<dbReference type="InterPro" id="IPR036236">
    <property type="entry name" value="Znf_C2H2_sf"/>
</dbReference>
<dbReference type="PANTHER" id="PTHR24388:SF54">
    <property type="entry name" value="PROTEIN ESCARGOT"/>
    <property type="match status" value="1"/>
</dbReference>
<dbReference type="InterPro" id="IPR050527">
    <property type="entry name" value="Snail/Krueppel_Znf"/>
</dbReference>
<dbReference type="SMART" id="SM00355">
    <property type="entry name" value="ZnF_C2H2"/>
    <property type="match status" value="4"/>
</dbReference>
<dbReference type="AlphaFoldDB" id="A0A8K0K8R5"/>
<keyword evidence="4 8" id="KW-0863">Zinc-finger</keyword>
<evidence type="ECO:0000256" key="2">
    <source>
        <dbReference type="ARBA" id="ARBA00022723"/>
    </source>
</evidence>
<evidence type="ECO:0000313" key="12">
    <source>
        <dbReference type="Proteomes" id="UP000792457"/>
    </source>
</evidence>
<dbReference type="GO" id="GO:0005634">
    <property type="term" value="C:nucleus"/>
    <property type="evidence" value="ECO:0007669"/>
    <property type="project" value="UniProtKB-SubCell"/>
</dbReference>
<keyword evidence="2" id="KW-0479">Metal-binding</keyword>
<reference evidence="11" key="1">
    <citation type="submission" date="2013-04" db="EMBL/GenBank/DDBJ databases">
        <authorList>
            <person name="Qu J."/>
            <person name="Murali S.C."/>
            <person name="Bandaranaike D."/>
            <person name="Bellair M."/>
            <person name="Blankenburg K."/>
            <person name="Chao H."/>
            <person name="Dinh H."/>
            <person name="Doddapaneni H."/>
            <person name="Downs B."/>
            <person name="Dugan-Rocha S."/>
            <person name="Elkadiri S."/>
            <person name="Gnanaolivu R.D."/>
            <person name="Hernandez B."/>
            <person name="Javaid M."/>
            <person name="Jayaseelan J.C."/>
            <person name="Lee S."/>
            <person name="Li M."/>
            <person name="Ming W."/>
            <person name="Munidasa M."/>
            <person name="Muniz J."/>
            <person name="Nguyen L."/>
            <person name="Ongeri F."/>
            <person name="Osuji N."/>
            <person name="Pu L.-L."/>
            <person name="Puazo M."/>
            <person name="Qu C."/>
            <person name="Quiroz J."/>
            <person name="Raj R."/>
            <person name="Weissenberger G."/>
            <person name="Xin Y."/>
            <person name="Zou X."/>
            <person name="Han Y."/>
            <person name="Richards S."/>
            <person name="Worley K."/>
            <person name="Muzny D."/>
            <person name="Gibbs R."/>
        </authorList>
    </citation>
    <scope>NUCLEOTIDE SEQUENCE</scope>
    <source>
        <strain evidence="11">Sampled in the wild</strain>
    </source>
</reference>
<keyword evidence="3" id="KW-0677">Repeat</keyword>
<dbReference type="Proteomes" id="UP000792457">
    <property type="component" value="Unassembled WGS sequence"/>
</dbReference>
<reference evidence="11" key="2">
    <citation type="submission" date="2017-10" db="EMBL/GenBank/DDBJ databases">
        <title>Ladona fulva Genome sequencing and assembly.</title>
        <authorList>
            <person name="Murali S."/>
            <person name="Richards S."/>
            <person name="Bandaranaike D."/>
            <person name="Bellair M."/>
            <person name="Blankenburg K."/>
            <person name="Chao H."/>
            <person name="Dinh H."/>
            <person name="Doddapaneni H."/>
            <person name="Dugan-Rocha S."/>
            <person name="Elkadiri S."/>
            <person name="Gnanaolivu R."/>
            <person name="Hernandez B."/>
            <person name="Skinner E."/>
            <person name="Javaid M."/>
            <person name="Lee S."/>
            <person name="Li M."/>
            <person name="Ming W."/>
            <person name="Munidasa M."/>
            <person name="Muniz J."/>
            <person name="Nguyen L."/>
            <person name="Hughes D."/>
            <person name="Osuji N."/>
            <person name="Pu L.-L."/>
            <person name="Puazo M."/>
            <person name="Qu C."/>
            <person name="Quiroz J."/>
            <person name="Raj R."/>
            <person name="Weissenberger G."/>
            <person name="Xin Y."/>
            <person name="Zou X."/>
            <person name="Han Y."/>
            <person name="Worley K."/>
            <person name="Muzny D."/>
            <person name="Gibbs R."/>
        </authorList>
    </citation>
    <scope>NUCLEOTIDE SEQUENCE</scope>
    <source>
        <strain evidence="11">Sampled in the wild</strain>
    </source>
</reference>